<dbReference type="EMBL" id="VSSQ01034009">
    <property type="protein sequence ID" value="MPM85802.1"/>
    <property type="molecule type" value="Genomic_DNA"/>
</dbReference>
<reference evidence="1" key="1">
    <citation type="submission" date="2019-08" db="EMBL/GenBank/DDBJ databases">
        <authorList>
            <person name="Kucharzyk K."/>
            <person name="Murdoch R.W."/>
            <person name="Higgins S."/>
            <person name="Loffler F."/>
        </authorList>
    </citation>
    <scope>NUCLEOTIDE SEQUENCE</scope>
</reference>
<gene>
    <name evidence="1" type="ORF">SDC9_132884</name>
</gene>
<comment type="caution">
    <text evidence="1">The sequence shown here is derived from an EMBL/GenBank/DDBJ whole genome shotgun (WGS) entry which is preliminary data.</text>
</comment>
<dbReference type="AlphaFoldDB" id="A0A645DB53"/>
<organism evidence="1">
    <name type="scientific">bioreactor metagenome</name>
    <dbReference type="NCBI Taxonomy" id="1076179"/>
    <lineage>
        <taxon>unclassified sequences</taxon>
        <taxon>metagenomes</taxon>
        <taxon>ecological metagenomes</taxon>
    </lineage>
</organism>
<sequence length="182" mass="19483">MIFTHCLPRVTPGLSPTSARFCPAIRLISVDFPTLGMPTIMQRTVLLTPLSFIASTRGLAAFSISETAVFFAAPPVALTPAASMPRRAKCEIQRLVAFGSARSLLLSSTTRALPAKRSSKSGLREASGARASRISTTTSIILKFSCSMRRVFAICPGYQLMAGIVFLLQTWKNPGASFGRGV</sequence>
<accession>A0A645DB53</accession>
<proteinExistence type="predicted"/>
<protein>
    <submittedName>
        <fullName evidence="1">Uncharacterized protein</fullName>
    </submittedName>
</protein>
<evidence type="ECO:0000313" key="1">
    <source>
        <dbReference type="EMBL" id="MPM85802.1"/>
    </source>
</evidence>
<name>A0A645DB53_9ZZZZ</name>